<comment type="function">
    <text evidence="1">Catalyzes the decarboxylation of orotidine 5'-monophosphate (OMP) to uridine 5'-monophosphate (UMP).</text>
</comment>
<dbReference type="SMART" id="SM00934">
    <property type="entry name" value="OMPdecase"/>
    <property type="match status" value="1"/>
</dbReference>
<feature type="active site" description="For OMPdecase activity" evidence="10">
    <location>
        <position position="66"/>
    </location>
</feature>
<dbReference type="InterPro" id="IPR011060">
    <property type="entry name" value="RibuloseP-bd_barrel"/>
</dbReference>
<dbReference type="GO" id="GO:0006207">
    <property type="term" value="P:'de novo' pyrimidine nucleobase biosynthetic process"/>
    <property type="evidence" value="ECO:0007669"/>
    <property type="project" value="InterPro"/>
</dbReference>
<keyword evidence="14" id="KW-1185">Reference proteome</keyword>
<dbReference type="AlphaFoldDB" id="A0A1H7WMJ8"/>
<feature type="active site" description="For OMPdecase activity" evidence="10">
    <location>
        <position position="68"/>
    </location>
</feature>
<feature type="binding site" evidence="11">
    <location>
        <position position="184"/>
    </location>
    <ligand>
        <name>substrate</name>
    </ligand>
</feature>
<keyword evidence="5" id="KW-0210">Decarboxylase</keyword>
<keyword evidence="6" id="KW-0665">Pyrimidine biosynthesis</keyword>
<reference evidence="13 14" key="1">
    <citation type="submission" date="2016-10" db="EMBL/GenBank/DDBJ databases">
        <authorList>
            <person name="de Groot N.N."/>
        </authorList>
    </citation>
    <scope>NUCLEOTIDE SEQUENCE [LARGE SCALE GENOMIC DNA]</scope>
    <source>
        <strain evidence="13 14">DSM 8423</strain>
    </source>
</reference>
<dbReference type="UniPathway" id="UPA00070">
    <property type="reaction ID" value="UER00120"/>
</dbReference>
<comment type="pathway">
    <text evidence="2">Pyrimidine metabolism; UMP biosynthesis via de novo pathway; UMP from orotate: step 2/2.</text>
</comment>
<accession>A0A1H7WMJ8</accession>
<dbReference type="RefSeq" id="WP_093882921.1">
    <property type="nucleotide sequence ID" value="NZ_FOBS01000007.1"/>
</dbReference>
<evidence type="ECO:0000256" key="10">
    <source>
        <dbReference type="PIRSR" id="PIRSR614732-1"/>
    </source>
</evidence>
<dbReference type="EMBL" id="FOBS01000007">
    <property type="protein sequence ID" value="SEM22852.1"/>
    <property type="molecule type" value="Genomic_DNA"/>
</dbReference>
<feature type="domain" description="Orotidine 5'-phosphate decarboxylase" evidence="12">
    <location>
        <begin position="3"/>
        <end position="220"/>
    </location>
</feature>
<evidence type="ECO:0000256" key="9">
    <source>
        <dbReference type="ARBA" id="ARBA00049157"/>
    </source>
</evidence>
<evidence type="ECO:0000256" key="4">
    <source>
        <dbReference type="ARBA" id="ARBA00021923"/>
    </source>
</evidence>
<dbReference type="InterPro" id="IPR014732">
    <property type="entry name" value="OMPdecase"/>
</dbReference>
<evidence type="ECO:0000259" key="12">
    <source>
        <dbReference type="SMART" id="SM00934"/>
    </source>
</evidence>
<evidence type="ECO:0000313" key="13">
    <source>
        <dbReference type="EMBL" id="SEM22852.1"/>
    </source>
</evidence>
<feature type="binding site" evidence="11">
    <location>
        <position position="204"/>
    </location>
    <ligand>
        <name>substrate</name>
    </ligand>
</feature>
<feature type="binding site" evidence="11">
    <location>
        <position position="205"/>
    </location>
    <ligand>
        <name>substrate</name>
    </ligand>
</feature>
<dbReference type="STRING" id="43775.SAMN04489760_10757"/>
<evidence type="ECO:0000256" key="8">
    <source>
        <dbReference type="ARBA" id="ARBA00033428"/>
    </source>
</evidence>
<evidence type="ECO:0000256" key="3">
    <source>
        <dbReference type="ARBA" id="ARBA00012321"/>
    </source>
</evidence>
<protein>
    <recommendedName>
        <fullName evidence="4">Orotidine 5'-phosphate decarboxylase</fullName>
        <ecNumber evidence="3">4.1.1.23</ecNumber>
    </recommendedName>
    <alternativeName>
        <fullName evidence="8">OMP decarboxylase</fullName>
    </alternativeName>
</protein>
<dbReference type="InterPro" id="IPR018089">
    <property type="entry name" value="OMPdecase_AS"/>
</dbReference>
<evidence type="ECO:0000256" key="1">
    <source>
        <dbReference type="ARBA" id="ARBA00002356"/>
    </source>
</evidence>
<dbReference type="PANTHER" id="PTHR32119:SF2">
    <property type="entry name" value="OROTIDINE 5'-PHOSPHATE DECARBOXYLASE"/>
    <property type="match status" value="1"/>
</dbReference>
<evidence type="ECO:0000256" key="11">
    <source>
        <dbReference type="PIRSR" id="PIRSR614732-2"/>
    </source>
</evidence>
<evidence type="ECO:0000256" key="7">
    <source>
        <dbReference type="ARBA" id="ARBA00023239"/>
    </source>
</evidence>
<comment type="catalytic activity">
    <reaction evidence="9">
        <text>orotidine 5'-phosphate + H(+) = UMP + CO2</text>
        <dbReference type="Rhea" id="RHEA:11596"/>
        <dbReference type="ChEBI" id="CHEBI:15378"/>
        <dbReference type="ChEBI" id="CHEBI:16526"/>
        <dbReference type="ChEBI" id="CHEBI:57538"/>
        <dbReference type="ChEBI" id="CHEBI:57865"/>
        <dbReference type="EC" id="4.1.1.23"/>
    </reaction>
</comment>
<dbReference type="InterPro" id="IPR001754">
    <property type="entry name" value="OMPdeCOase_dom"/>
</dbReference>
<dbReference type="Proteomes" id="UP000198744">
    <property type="component" value="Unassembled WGS sequence"/>
</dbReference>
<dbReference type="SUPFAM" id="SSF51366">
    <property type="entry name" value="Ribulose-phoshate binding barrel"/>
    <property type="match status" value="1"/>
</dbReference>
<dbReference type="EC" id="4.1.1.23" evidence="3"/>
<evidence type="ECO:0000313" key="14">
    <source>
        <dbReference type="Proteomes" id="UP000198744"/>
    </source>
</evidence>
<dbReference type="PROSITE" id="PS00156">
    <property type="entry name" value="OMPDECASE"/>
    <property type="match status" value="1"/>
</dbReference>
<feature type="binding site" evidence="11">
    <location>
        <position position="174"/>
    </location>
    <ligand>
        <name>substrate</name>
    </ligand>
</feature>
<dbReference type="PANTHER" id="PTHR32119">
    <property type="entry name" value="OROTIDINE 5'-PHOSPHATE DECARBOXYLASE"/>
    <property type="match status" value="1"/>
</dbReference>
<evidence type="ECO:0000256" key="6">
    <source>
        <dbReference type="ARBA" id="ARBA00022975"/>
    </source>
</evidence>
<evidence type="ECO:0000256" key="2">
    <source>
        <dbReference type="ARBA" id="ARBA00004861"/>
    </source>
</evidence>
<organism evidence="13 14">
    <name type="scientific">Syntrophus gentianae</name>
    <dbReference type="NCBI Taxonomy" id="43775"/>
    <lineage>
        <taxon>Bacteria</taxon>
        <taxon>Pseudomonadati</taxon>
        <taxon>Thermodesulfobacteriota</taxon>
        <taxon>Syntrophia</taxon>
        <taxon>Syntrophales</taxon>
        <taxon>Syntrophaceae</taxon>
        <taxon>Syntrophus</taxon>
    </lineage>
</organism>
<dbReference type="OrthoDB" id="9806203at2"/>
<dbReference type="InterPro" id="IPR013785">
    <property type="entry name" value="Aldolase_TIM"/>
</dbReference>
<feature type="binding site" evidence="11">
    <location>
        <position position="38"/>
    </location>
    <ligand>
        <name>substrate</name>
    </ligand>
</feature>
<evidence type="ECO:0000256" key="5">
    <source>
        <dbReference type="ARBA" id="ARBA00022793"/>
    </source>
</evidence>
<feature type="active site" description="For OMPdecase activity" evidence="10">
    <location>
        <position position="71"/>
    </location>
</feature>
<feature type="binding site" evidence="11">
    <location>
        <position position="117"/>
    </location>
    <ligand>
        <name>substrate</name>
    </ligand>
</feature>
<dbReference type="Gene3D" id="3.20.20.70">
    <property type="entry name" value="Aldolase class I"/>
    <property type="match status" value="1"/>
</dbReference>
<dbReference type="GO" id="GO:0005829">
    <property type="term" value="C:cytosol"/>
    <property type="evidence" value="ECO:0007669"/>
    <property type="project" value="TreeGrafter"/>
</dbReference>
<dbReference type="GO" id="GO:0004590">
    <property type="term" value="F:orotidine-5'-phosphate decarboxylase activity"/>
    <property type="evidence" value="ECO:0007669"/>
    <property type="project" value="UniProtKB-EC"/>
</dbReference>
<name>A0A1H7WMJ8_9BACT</name>
<sequence length="225" mass="25222">MTGIIVALDGVTFNSAREGGTLSVLSKAREKGMIWGIKINDMLYSGDVTKIMASLKDEFKLGVMVDVKLHDIPSTMENSISKLVNAGANIVTIHCSSNYRPRNTELLKYIAGVTALTSFTNLEIKWIYDKTHEEIVRAFSDIALMNNYGYVVGSVKDMSLIQDNPLKKICTGVRPAWYRERHDQVRISSIREALRLDADYVVIGRPITTADNLMDAIERIHKELQ</sequence>
<dbReference type="Pfam" id="PF00215">
    <property type="entry name" value="OMPdecase"/>
    <property type="match status" value="1"/>
</dbReference>
<gene>
    <name evidence="13" type="ORF">SAMN04489760_10757</name>
</gene>
<dbReference type="GO" id="GO:0044205">
    <property type="term" value="P:'de novo' UMP biosynthetic process"/>
    <property type="evidence" value="ECO:0007669"/>
    <property type="project" value="UniProtKB-UniPathway"/>
</dbReference>
<keyword evidence="7" id="KW-0456">Lyase</keyword>
<proteinExistence type="predicted"/>